<keyword evidence="1" id="KW-0378">Hydrolase</keyword>
<dbReference type="EMBL" id="CP003348">
    <property type="protein sequence ID" value="AFL99498.1"/>
    <property type="molecule type" value="Genomic_DNA"/>
</dbReference>
<accession>I4A6B4</accession>
<dbReference type="HOGENOM" id="CLU_1552809_0_0_9"/>
<keyword evidence="2" id="KW-1185">Reference proteome</keyword>
<keyword evidence="1" id="KW-0255">Endonuclease</keyword>
<dbReference type="KEGG" id="ddh:Desde_1066"/>
<dbReference type="AlphaFoldDB" id="I4A6B4"/>
<evidence type="ECO:0000313" key="2">
    <source>
        <dbReference type="Proteomes" id="UP000006053"/>
    </source>
</evidence>
<dbReference type="InterPro" id="IPR012337">
    <property type="entry name" value="RNaseH-like_sf"/>
</dbReference>
<dbReference type="InterPro" id="IPR036397">
    <property type="entry name" value="RNaseH_sf"/>
</dbReference>
<reference evidence="1 2" key="2">
    <citation type="journal article" date="2015" name="J. Bacteriol.">
        <title>Genomic, proteomic, and biochemical analysis of the organohalide respiratory pathway in Desulfitobacterium dehalogenans.</title>
        <authorList>
            <person name="Kruse T."/>
            <person name="van de Pas B.A."/>
            <person name="Atteia A."/>
            <person name="Krab K."/>
            <person name="Hagen W.R."/>
            <person name="Goodwin L."/>
            <person name="Chain P."/>
            <person name="Boeren S."/>
            <person name="Maphosa F."/>
            <person name="Schraa G."/>
            <person name="de Vos W.M."/>
            <person name="van der Oost J."/>
            <person name="Smidt H."/>
            <person name="Stams A.J."/>
        </authorList>
    </citation>
    <scope>NUCLEOTIDE SEQUENCE [LARGE SCALE GENOMIC DNA]</scope>
    <source>
        <strain evidence="2">ATCC 51507 / DSM 9161 / JW/IU-DC1</strain>
    </source>
</reference>
<evidence type="ECO:0000313" key="1">
    <source>
        <dbReference type="EMBL" id="AFL99498.1"/>
    </source>
</evidence>
<organism evidence="1 2">
    <name type="scientific">Desulfitobacterium dehalogenans (strain ATCC 51507 / DSM 9161 / JW/IU-DC1)</name>
    <dbReference type="NCBI Taxonomy" id="756499"/>
    <lineage>
        <taxon>Bacteria</taxon>
        <taxon>Bacillati</taxon>
        <taxon>Bacillota</taxon>
        <taxon>Clostridia</taxon>
        <taxon>Eubacteriales</taxon>
        <taxon>Desulfitobacteriaceae</taxon>
        <taxon>Desulfitobacterium</taxon>
    </lineage>
</organism>
<proteinExistence type="predicted"/>
<dbReference type="RefSeq" id="WP_014792990.1">
    <property type="nucleotide sequence ID" value="NC_018017.1"/>
</dbReference>
<dbReference type="OrthoDB" id="2850721at2"/>
<protein>
    <submittedName>
        <fullName evidence="1">Holliday junction resolvasome, endonuclease subunit</fullName>
    </submittedName>
</protein>
<dbReference type="GO" id="GO:0004519">
    <property type="term" value="F:endonuclease activity"/>
    <property type="evidence" value="ECO:0007669"/>
    <property type="project" value="UniProtKB-KW"/>
</dbReference>
<dbReference type="SUPFAM" id="SSF53098">
    <property type="entry name" value="Ribonuclease H-like"/>
    <property type="match status" value="1"/>
</dbReference>
<dbReference type="STRING" id="756499.Desde_1066"/>
<dbReference type="Proteomes" id="UP000006053">
    <property type="component" value="Chromosome"/>
</dbReference>
<sequence>MSYYLGIDASLTSPGFCVAGGISPYISSSNYKSKKTGFERIVDIHDEVVNYLSGFPIKIIMEELPAGSKGSYTIERAELVGVIKSTIYRMNLWGKFFLVNPSTLKKFATGKGNCDKPAMILQAYKEFGLEFVCNDECDAFWLVQVGRALDDHWDGLNRTKLREGVIEKLRGV</sequence>
<reference evidence="2" key="1">
    <citation type="submission" date="2012-06" db="EMBL/GenBank/DDBJ databases">
        <title>Complete sequence of Desulfitobacterium dehalogenans ATCC 51507.</title>
        <authorList>
            <person name="Lucas S."/>
            <person name="Han J."/>
            <person name="Lapidus A."/>
            <person name="Cheng J.-F."/>
            <person name="Goodwin L."/>
            <person name="Pitluck S."/>
            <person name="Peters L."/>
            <person name="Ovchinnikova G."/>
            <person name="Teshima H."/>
            <person name="Detter J.C."/>
            <person name="Han C."/>
            <person name="Tapia R."/>
            <person name="Land M."/>
            <person name="Hauser L."/>
            <person name="Kyrpides N."/>
            <person name="Ivanova N."/>
            <person name="Pagani I."/>
            <person name="Kruse T."/>
            <person name="de Vos W.M."/>
            <person name="Smidt H."/>
            <person name="Woyke T."/>
        </authorList>
    </citation>
    <scope>NUCLEOTIDE SEQUENCE [LARGE SCALE GENOMIC DNA]</scope>
    <source>
        <strain evidence="2">ATCC 51507 / DSM 9161 / JW/IU-DC1</strain>
    </source>
</reference>
<gene>
    <name evidence="1" type="ordered locus">Desde_1066</name>
</gene>
<name>I4A6B4_DESDJ</name>
<dbReference type="GO" id="GO:0003676">
    <property type="term" value="F:nucleic acid binding"/>
    <property type="evidence" value="ECO:0007669"/>
    <property type="project" value="InterPro"/>
</dbReference>
<dbReference type="Gene3D" id="3.30.420.10">
    <property type="entry name" value="Ribonuclease H-like superfamily/Ribonuclease H"/>
    <property type="match status" value="1"/>
</dbReference>
<keyword evidence="1" id="KW-0540">Nuclease</keyword>